<proteinExistence type="predicted"/>
<feature type="coiled-coil region" evidence="3">
    <location>
        <begin position="295"/>
        <end position="326"/>
    </location>
</feature>
<dbReference type="Pfam" id="PF00015">
    <property type="entry name" value="MCPsignal"/>
    <property type="match status" value="1"/>
</dbReference>
<dbReference type="RefSeq" id="WP_155114237.1">
    <property type="nucleotide sequence ID" value="NZ_WMIB01000039.1"/>
</dbReference>
<dbReference type="EMBL" id="WMIB01000039">
    <property type="protein sequence ID" value="MTH55740.1"/>
    <property type="molecule type" value="Genomic_DNA"/>
</dbReference>
<dbReference type="PANTHER" id="PTHR32089">
    <property type="entry name" value="METHYL-ACCEPTING CHEMOTAXIS PROTEIN MCPB"/>
    <property type="match status" value="1"/>
</dbReference>
<keyword evidence="1 2" id="KW-0807">Transducer</keyword>
<keyword evidence="6" id="KW-1185">Reference proteome</keyword>
<dbReference type="OrthoDB" id="266313at2"/>
<protein>
    <recommendedName>
        <fullName evidence="4">Methyl-accepting transducer domain-containing protein</fullName>
    </recommendedName>
</protein>
<evidence type="ECO:0000256" key="3">
    <source>
        <dbReference type="SAM" id="Coils"/>
    </source>
</evidence>
<dbReference type="Gene3D" id="1.10.287.950">
    <property type="entry name" value="Methyl-accepting chemotaxis protein"/>
    <property type="match status" value="1"/>
</dbReference>
<name>A0A7X2V6U5_9BACI</name>
<organism evidence="5 6">
    <name type="scientific">Metabacillus mangrovi</name>
    <dbReference type="NCBI Taxonomy" id="1491830"/>
    <lineage>
        <taxon>Bacteria</taxon>
        <taxon>Bacillati</taxon>
        <taxon>Bacillota</taxon>
        <taxon>Bacilli</taxon>
        <taxon>Bacillales</taxon>
        <taxon>Bacillaceae</taxon>
        <taxon>Metabacillus</taxon>
    </lineage>
</organism>
<gene>
    <name evidence="5" type="ORF">GKZ89_20315</name>
</gene>
<sequence>MKNRHLAKSGSIVAAVLLLTIYSYYVPSLAAALGGAAIVSAAVLFAGLRSKTEVQAEAAKEAPPAFPVQETLEELRHLEAHGAHLISMNAEVSGSAGQVGSQLMDMTAEIGSQKEIIQAFGDRLGKINGMIQNLDAVIEVTSVTASDVTGLSKTGMQKASSFTELFGRIIDITDEFDAYNQMLMKKMKEVTKALSAIDYIANQTNLLALNAAIEAARAGQHGAGFGIVADEIRKLSAQVKDSAVAIEGIVDDVHRSISAQEEAFEQNQEVLQEGREKGTEMNTIFKDVLTAVHGLAGQANEIKRDSAEVEKENEQLIRRMSRIMELAEQLAMRTEGSAGMTMEQQSLLMELEMTASSMGDHIQAIQTRIMEHAGTEEKVSWIRPADMRERTAV</sequence>
<keyword evidence="3" id="KW-0175">Coiled coil</keyword>
<dbReference type="PROSITE" id="PS50111">
    <property type="entry name" value="CHEMOTAXIS_TRANSDUC_2"/>
    <property type="match status" value="1"/>
</dbReference>
<dbReference type="SUPFAM" id="SSF58104">
    <property type="entry name" value="Methyl-accepting chemotaxis protein (MCP) signaling domain"/>
    <property type="match status" value="1"/>
</dbReference>
<reference evidence="5 6" key="1">
    <citation type="journal article" date="2017" name="Int. J. Syst. Evol. Microbiol.">
        <title>Bacillus mangrovi sp. nov., isolated from a sediment sample from a mangrove forest.</title>
        <authorList>
            <person name="Gupta V."/>
            <person name="Singh P.K."/>
            <person name="Korpole S."/>
            <person name="Tanuku N.R.S."/>
            <person name="Pinnaka A.K."/>
        </authorList>
    </citation>
    <scope>NUCLEOTIDE SEQUENCE [LARGE SCALE GENOMIC DNA]</scope>
    <source>
        <strain evidence="5 6">KCTC 33872</strain>
    </source>
</reference>
<evidence type="ECO:0000256" key="1">
    <source>
        <dbReference type="ARBA" id="ARBA00023224"/>
    </source>
</evidence>
<evidence type="ECO:0000259" key="4">
    <source>
        <dbReference type="PROSITE" id="PS50111"/>
    </source>
</evidence>
<accession>A0A7X2V6U5</accession>
<dbReference type="SMART" id="SM00283">
    <property type="entry name" value="MA"/>
    <property type="match status" value="1"/>
</dbReference>
<dbReference type="GO" id="GO:0016020">
    <property type="term" value="C:membrane"/>
    <property type="evidence" value="ECO:0007669"/>
    <property type="project" value="InterPro"/>
</dbReference>
<dbReference type="GO" id="GO:0007165">
    <property type="term" value="P:signal transduction"/>
    <property type="evidence" value="ECO:0007669"/>
    <property type="project" value="UniProtKB-KW"/>
</dbReference>
<dbReference type="InterPro" id="IPR004089">
    <property type="entry name" value="MCPsignal_dom"/>
</dbReference>
<feature type="domain" description="Methyl-accepting transducer" evidence="4">
    <location>
        <begin position="88"/>
        <end position="324"/>
    </location>
</feature>
<comment type="caution">
    <text evidence="5">The sequence shown here is derived from an EMBL/GenBank/DDBJ whole genome shotgun (WGS) entry which is preliminary data.</text>
</comment>
<evidence type="ECO:0000313" key="6">
    <source>
        <dbReference type="Proteomes" id="UP000434639"/>
    </source>
</evidence>
<evidence type="ECO:0000256" key="2">
    <source>
        <dbReference type="PROSITE-ProRule" id="PRU00284"/>
    </source>
</evidence>
<dbReference type="AlphaFoldDB" id="A0A7X2V6U5"/>
<dbReference type="Proteomes" id="UP000434639">
    <property type="component" value="Unassembled WGS sequence"/>
</dbReference>
<evidence type="ECO:0000313" key="5">
    <source>
        <dbReference type="EMBL" id="MTH55740.1"/>
    </source>
</evidence>
<dbReference type="PANTHER" id="PTHR32089:SF112">
    <property type="entry name" value="LYSOZYME-LIKE PROTEIN-RELATED"/>
    <property type="match status" value="1"/>
</dbReference>